<keyword evidence="14" id="KW-0406">Ion transport</keyword>
<keyword evidence="9" id="KW-0106">Calcium</keyword>
<evidence type="ECO:0000256" key="8">
    <source>
        <dbReference type="ARBA" id="ARBA00022729"/>
    </source>
</evidence>
<evidence type="ECO:0000256" key="7">
    <source>
        <dbReference type="ARBA" id="ARBA00022692"/>
    </source>
</evidence>
<evidence type="ECO:0000256" key="6">
    <source>
        <dbReference type="ARBA" id="ARBA00022568"/>
    </source>
</evidence>
<evidence type="ECO:0000313" key="20">
    <source>
        <dbReference type="EMBL" id="CAG5119146.1"/>
    </source>
</evidence>
<evidence type="ECO:0000256" key="16">
    <source>
        <dbReference type="ARBA" id="ARBA00023201"/>
    </source>
</evidence>
<dbReference type="InterPro" id="IPR004481">
    <property type="entry name" value="K/Na/Ca-exchanger"/>
</dbReference>
<feature type="compositionally biased region" description="Basic and acidic residues" evidence="17">
    <location>
        <begin position="47"/>
        <end position="59"/>
    </location>
</feature>
<feature type="transmembrane region" description="Helical" evidence="18">
    <location>
        <begin position="7"/>
        <end position="23"/>
    </location>
</feature>
<dbReference type="GO" id="GO:0015293">
    <property type="term" value="F:symporter activity"/>
    <property type="evidence" value="ECO:0007669"/>
    <property type="project" value="UniProtKB-KW"/>
</dbReference>
<comment type="similarity">
    <text evidence="2">Belongs to the Ca(2+):cation antiporter (CaCA) (TC 2.A.19) family. SLC24A subfamily.</text>
</comment>
<evidence type="ECO:0000256" key="13">
    <source>
        <dbReference type="ARBA" id="ARBA00023053"/>
    </source>
</evidence>
<feature type="region of interest" description="Disordered" evidence="17">
    <location>
        <begin position="45"/>
        <end position="67"/>
    </location>
</feature>
<keyword evidence="21" id="KW-1185">Reference proteome</keyword>
<evidence type="ECO:0000256" key="11">
    <source>
        <dbReference type="ARBA" id="ARBA00022958"/>
    </source>
</evidence>
<dbReference type="GO" id="GO:0005262">
    <property type="term" value="F:calcium channel activity"/>
    <property type="evidence" value="ECO:0007669"/>
    <property type="project" value="TreeGrafter"/>
</dbReference>
<comment type="subcellular location">
    <subcellularLocation>
        <location evidence="1">Membrane</location>
        <topology evidence="1">Multi-pass membrane protein</topology>
    </subcellularLocation>
</comment>
<keyword evidence="12 18" id="KW-1133">Transmembrane helix</keyword>
<evidence type="ECO:0000256" key="2">
    <source>
        <dbReference type="ARBA" id="ARBA00005364"/>
    </source>
</evidence>
<dbReference type="InterPro" id="IPR044880">
    <property type="entry name" value="NCX_ion-bd_dom_sf"/>
</dbReference>
<dbReference type="AlphaFoldDB" id="A0A8S3YY08"/>
<keyword evidence="8" id="KW-0732">Signal</keyword>
<proteinExistence type="inferred from homology"/>
<dbReference type="PANTHER" id="PTHR10846">
    <property type="entry name" value="SODIUM/POTASSIUM/CALCIUM EXCHANGER"/>
    <property type="match status" value="1"/>
</dbReference>
<comment type="caution">
    <text evidence="20">The sequence shown here is derived from an EMBL/GenBank/DDBJ whole genome shotgun (WGS) entry which is preliminary data.</text>
</comment>
<keyword evidence="11" id="KW-0630">Potassium</keyword>
<feature type="transmembrane region" description="Helical" evidence="18">
    <location>
        <begin position="236"/>
        <end position="254"/>
    </location>
</feature>
<keyword evidence="15 18" id="KW-0472">Membrane</keyword>
<dbReference type="GO" id="GO:0008273">
    <property type="term" value="F:calcium, potassium:sodium antiporter activity"/>
    <property type="evidence" value="ECO:0007669"/>
    <property type="project" value="TreeGrafter"/>
</dbReference>
<dbReference type="FunFam" id="1.20.1420.30:FF:000009">
    <property type="entry name" value="sodium/potassium/calcium exchanger 5 isoform X2"/>
    <property type="match status" value="1"/>
</dbReference>
<evidence type="ECO:0000256" key="15">
    <source>
        <dbReference type="ARBA" id="ARBA00023136"/>
    </source>
</evidence>
<keyword evidence="10" id="KW-0769">Symport</keyword>
<feature type="transmembrane region" description="Helical" evidence="18">
    <location>
        <begin position="166"/>
        <end position="190"/>
    </location>
</feature>
<feature type="transmembrane region" description="Helical" evidence="18">
    <location>
        <begin position="202"/>
        <end position="224"/>
    </location>
</feature>
<evidence type="ECO:0000256" key="4">
    <source>
        <dbReference type="ARBA" id="ARBA00022449"/>
    </source>
</evidence>
<keyword evidence="13" id="KW-0915">Sodium</keyword>
<organism evidence="20 21">
    <name type="scientific">Candidula unifasciata</name>
    <dbReference type="NCBI Taxonomy" id="100452"/>
    <lineage>
        <taxon>Eukaryota</taxon>
        <taxon>Metazoa</taxon>
        <taxon>Spiralia</taxon>
        <taxon>Lophotrochozoa</taxon>
        <taxon>Mollusca</taxon>
        <taxon>Gastropoda</taxon>
        <taxon>Heterobranchia</taxon>
        <taxon>Euthyneura</taxon>
        <taxon>Panpulmonata</taxon>
        <taxon>Eupulmonata</taxon>
        <taxon>Stylommatophora</taxon>
        <taxon>Helicina</taxon>
        <taxon>Helicoidea</taxon>
        <taxon>Geomitridae</taxon>
        <taxon>Candidula</taxon>
    </lineage>
</organism>
<protein>
    <recommendedName>
        <fullName evidence="19">Sodium/calcium exchanger membrane region domain-containing protein</fullName>
    </recommendedName>
</protein>
<feature type="transmembrane region" description="Helical" evidence="18">
    <location>
        <begin position="292"/>
        <end position="312"/>
    </location>
</feature>
<evidence type="ECO:0000256" key="18">
    <source>
        <dbReference type="SAM" id="Phobius"/>
    </source>
</evidence>
<gene>
    <name evidence="20" type="ORF">CUNI_LOCUS4704</name>
</gene>
<dbReference type="EMBL" id="CAJHNH020000662">
    <property type="protein sequence ID" value="CAG5119146.1"/>
    <property type="molecule type" value="Genomic_DNA"/>
</dbReference>
<reference evidence="20" key="1">
    <citation type="submission" date="2021-04" db="EMBL/GenBank/DDBJ databases">
        <authorList>
            <consortium name="Molecular Ecology Group"/>
        </authorList>
    </citation>
    <scope>NUCLEOTIDE SEQUENCE</scope>
</reference>
<dbReference type="Proteomes" id="UP000678393">
    <property type="component" value="Unassembled WGS sequence"/>
</dbReference>
<sequence>FEALMMILFYALYIIIMYFNRPLEKNSRFFVSQILAKFERQPLVTKPPEEHPIPEEMKRARAHSRISQSSMSLSMSREYEKPQHGVDQPLPEEQETQILENHTESIPPSATLSKNGTLMTVSEYESVWILPDNIFLRILWIFLCPVKAVLFVTIPDSRRPGVWSRLYLLSFMMSVIWISGLTYIMVWMVTIAGDALDIPDTVMGLTLLAAGTSVPDCLSSVFVARDGYGDMAVSNSLGSNVFDILLCLGIPWLIEYSGGLTYSALTLFATVAFLLASMGINKWKLTKGYGALCLLAYVIVITLSCLFELNIFEDINPPTCPR</sequence>
<dbReference type="PANTHER" id="PTHR10846:SF73">
    <property type="entry name" value="SODIUM_CALCIUM EXCHANGER MEMBRANE REGION DOMAIN-CONTAINING PROTEIN"/>
    <property type="match status" value="1"/>
</dbReference>
<keyword evidence="5" id="KW-0633">Potassium transport</keyword>
<feature type="non-terminal residue" evidence="20">
    <location>
        <position position="322"/>
    </location>
</feature>
<evidence type="ECO:0000256" key="14">
    <source>
        <dbReference type="ARBA" id="ARBA00023065"/>
    </source>
</evidence>
<feature type="transmembrane region" description="Helical" evidence="18">
    <location>
        <begin position="260"/>
        <end position="280"/>
    </location>
</feature>
<evidence type="ECO:0000256" key="3">
    <source>
        <dbReference type="ARBA" id="ARBA00022448"/>
    </source>
</evidence>
<evidence type="ECO:0000256" key="9">
    <source>
        <dbReference type="ARBA" id="ARBA00022837"/>
    </source>
</evidence>
<feature type="domain" description="Sodium/calcium exchanger membrane region" evidence="19">
    <location>
        <begin position="167"/>
        <end position="304"/>
    </location>
</feature>
<keyword evidence="16" id="KW-0739">Sodium transport</keyword>
<dbReference type="InterPro" id="IPR004837">
    <property type="entry name" value="NaCa_Exmemb"/>
</dbReference>
<dbReference type="Pfam" id="PF01699">
    <property type="entry name" value="Na_Ca_ex"/>
    <property type="match status" value="1"/>
</dbReference>
<evidence type="ECO:0000256" key="17">
    <source>
        <dbReference type="SAM" id="MobiDB-lite"/>
    </source>
</evidence>
<dbReference type="OrthoDB" id="2127281at2759"/>
<evidence type="ECO:0000313" key="21">
    <source>
        <dbReference type="Proteomes" id="UP000678393"/>
    </source>
</evidence>
<dbReference type="GO" id="GO:0005886">
    <property type="term" value="C:plasma membrane"/>
    <property type="evidence" value="ECO:0007669"/>
    <property type="project" value="TreeGrafter"/>
</dbReference>
<evidence type="ECO:0000259" key="19">
    <source>
        <dbReference type="Pfam" id="PF01699"/>
    </source>
</evidence>
<keyword evidence="7 18" id="KW-0812">Transmembrane</keyword>
<accession>A0A8S3YY08</accession>
<evidence type="ECO:0000256" key="12">
    <source>
        <dbReference type="ARBA" id="ARBA00022989"/>
    </source>
</evidence>
<keyword evidence="4" id="KW-0050">Antiport</keyword>
<evidence type="ECO:0000256" key="1">
    <source>
        <dbReference type="ARBA" id="ARBA00004141"/>
    </source>
</evidence>
<name>A0A8S3YY08_9EUPU</name>
<dbReference type="GO" id="GO:0006874">
    <property type="term" value="P:intracellular calcium ion homeostasis"/>
    <property type="evidence" value="ECO:0007669"/>
    <property type="project" value="TreeGrafter"/>
</dbReference>
<keyword evidence="3" id="KW-0813">Transport</keyword>
<evidence type="ECO:0000256" key="5">
    <source>
        <dbReference type="ARBA" id="ARBA00022538"/>
    </source>
</evidence>
<keyword evidence="6" id="KW-0109">Calcium transport</keyword>
<evidence type="ECO:0000256" key="10">
    <source>
        <dbReference type="ARBA" id="ARBA00022847"/>
    </source>
</evidence>
<dbReference type="Gene3D" id="1.20.1420.30">
    <property type="entry name" value="NCX, central ion-binding region"/>
    <property type="match status" value="1"/>
</dbReference>